<evidence type="ECO:0000256" key="14">
    <source>
        <dbReference type="PROSITE-ProRule" id="PRU01360"/>
    </source>
</evidence>
<dbReference type="InterPro" id="IPR000531">
    <property type="entry name" value="Beta-barrel_TonB"/>
</dbReference>
<keyword evidence="9" id="KW-0406">Ion transport</keyword>
<evidence type="ECO:0000259" key="18">
    <source>
        <dbReference type="Pfam" id="PF00593"/>
    </source>
</evidence>
<dbReference type="InterPro" id="IPR010917">
    <property type="entry name" value="TonB_rcpt_CS"/>
</dbReference>
<keyword evidence="4 14" id="KW-1134">Transmembrane beta strand</keyword>
<dbReference type="PROSITE" id="PS01156">
    <property type="entry name" value="TONB_DEPENDENT_REC_2"/>
    <property type="match status" value="1"/>
</dbReference>
<dbReference type="PROSITE" id="PS52016">
    <property type="entry name" value="TONB_DEPENDENT_REC_3"/>
    <property type="match status" value="1"/>
</dbReference>
<dbReference type="SUPFAM" id="SSF56935">
    <property type="entry name" value="Porins"/>
    <property type="match status" value="1"/>
</dbReference>
<dbReference type="PANTHER" id="PTHR32552">
    <property type="entry name" value="FERRICHROME IRON RECEPTOR-RELATED"/>
    <property type="match status" value="1"/>
</dbReference>
<keyword evidence="11 14" id="KW-0472">Membrane</keyword>
<dbReference type="Gene3D" id="2.170.130.10">
    <property type="entry name" value="TonB-dependent receptor, plug domain"/>
    <property type="match status" value="1"/>
</dbReference>
<evidence type="ECO:0000259" key="19">
    <source>
        <dbReference type="Pfam" id="PF07715"/>
    </source>
</evidence>
<keyword evidence="7 17" id="KW-0732">Signal</keyword>
<evidence type="ECO:0000256" key="8">
    <source>
        <dbReference type="ARBA" id="ARBA00023004"/>
    </source>
</evidence>
<evidence type="ECO:0000313" key="21">
    <source>
        <dbReference type="Proteomes" id="UP000185639"/>
    </source>
</evidence>
<evidence type="ECO:0000256" key="1">
    <source>
        <dbReference type="ARBA" id="ARBA00004571"/>
    </source>
</evidence>
<name>A0A1N7PK88_9GAMM</name>
<evidence type="ECO:0000256" key="9">
    <source>
        <dbReference type="ARBA" id="ARBA00023065"/>
    </source>
</evidence>
<dbReference type="Proteomes" id="UP000185639">
    <property type="component" value="Unassembled WGS sequence"/>
</dbReference>
<evidence type="ECO:0000256" key="16">
    <source>
        <dbReference type="RuleBase" id="RU003357"/>
    </source>
</evidence>
<evidence type="ECO:0000256" key="15">
    <source>
        <dbReference type="PROSITE-ProRule" id="PRU10144"/>
    </source>
</evidence>
<proteinExistence type="inferred from homology"/>
<dbReference type="OrthoDB" id="6127007at2"/>
<sequence length="699" mass="76782">MFSIRTPLAAAILATTLSTSVMAEDNSSPESVELDAVSITAARDDRVSKGAIGLPLSLKETPQSITILDDEAMDLYDASGTNDALKMMNGIDVQEYETNRTSYNARGFEIQLTQVDGLGTSNDYGTVLGQQDTFLFERIELVRGANGLLTGVGNSSGTINYVRKRPTNEDEAEILFTLGSYNQVRLGVDGNKVLTSDGRWAGRVVAVQENKNSHIRDLETRRTSLYWVVDGQVGSNGILTFGSSFQNSEQDSPMWGSLTLNYANGGYADFDVSSSPSADWTYWNSKSRNMFVEYLHDLGSGWEAKASVHANSYDGQSRLLYAYTLGGGLNDDNTGLVGWPYAGYTEKSSIVFDVNLSGEFEAFGNYHSVLVGVSQIEDENTTYNRPVLSGGFLPYPAFDDYDGDDYPEPEFGLKEKRGDGEKSLSRFYASSRFGLSDTLNLIAGVNVIKLKREGSSIYGSTTESTYYPDLEEASPYAGLTWDVSDDLTTYVSYSDIYQNQDNGDINGDYLDPMKGVNYEAGAKAEFFNDRVLATFAVFKAEQQGVAIVGGQREDTTTYYVPADVNSKGFEAEIAGELTEESNLAVGVTRLRVTDDNGDNTSTWIPRTVWKARYDSVLPFAPAVRLGAKATWKSDAYKENENKQDAYMVVDTFAAYTFNDQAKLKLNVDNILNEKYVTGIQSGAIYGAPRNANLTFNYSF</sequence>
<feature type="short sequence motif" description="TonB C-terminal box" evidence="15">
    <location>
        <begin position="682"/>
        <end position="699"/>
    </location>
</feature>
<gene>
    <name evidence="20" type="ORF">SAMN05421686_11030</name>
</gene>
<evidence type="ECO:0000256" key="11">
    <source>
        <dbReference type="ARBA" id="ARBA00023136"/>
    </source>
</evidence>
<accession>A0A1N7PK88</accession>
<organism evidence="20 21">
    <name type="scientific">Thalassolituus maritimus</name>
    <dbReference type="NCBI Taxonomy" id="484498"/>
    <lineage>
        <taxon>Bacteria</taxon>
        <taxon>Pseudomonadati</taxon>
        <taxon>Pseudomonadota</taxon>
        <taxon>Gammaproteobacteria</taxon>
        <taxon>Oceanospirillales</taxon>
        <taxon>Oceanospirillaceae</taxon>
        <taxon>Thalassolituus</taxon>
    </lineage>
</organism>
<reference evidence="21" key="1">
    <citation type="submission" date="2017-01" db="EMBL/GenBank/DDBJ databases">
        <authorList>
            <person name="Varghese N."/>
            <person name="Submissions S."/>
        </authorList>
    </citation>
    <scope>NUCLEOTIDE SEQUENCE [LARGE SCALE GENOMIC DNA]</scope>
    <source>
        <strain evidence="21">DSM 24913</strain>
    </source>
</reference>
<protein>
    <submittedName>
        <fullName evidence="20">Outer-membrane receptor for ferric coprogen and ferric-rhodotorulic acid</fullName>
    </submittedName>
</protein>
<dbReference type="RefSeq" id="WP_084189019.1">
    <property type="nucleotide sequence ID" value="NZ_FTOH01000010.1"/>
</dbReference>
<keyword evidence="3 14" id="KW-0813">Transport</keyword>
<dbReference type="InterPro" id="IPR012910">
    <property type="entry name" value="Plug_dom"/>
</dbReference>
<evidence type="ECO:0000256" key="4">
    <source>
        <dbReference type="ARBA" id="ARBA00022452"/>
    </source>
</evidence>
<keyword evidence="5" id="KW-0410">Iron transport</keyword>
<evidence type="ECO:0000256" key="10">
    <source>
        <dbReference type="ARBA" id="ARBA00023077"/>
    </source>
</evidence>
<dbReference type="Gene3D" id="2.40.170.20">
    <property type="entry name" value="TonB-dependent receptor, beta-barrel domain"/>
    <property type="match status" value="1"/>
</dbReference>
<dbReference type="InterPro" id="IPR010105">
    <property type="entry name" value="TonB_sidphr_rcpt"/>
</dbReference>
<keyword evidence="10 16" id="KW-0798">TonB box</keyword>
<dbReference type="AlphaFoldDB" id="A0A1N7PK88"/>
<dbReference type="Pfam" id="PF07715">
    <property type="entry name" value="Plug"/>
    <property type="match status" value="1"/>
</dbReference>
<evidence type="ECO:0000256" key="6">
    <source>
        <dbReference type="ARBA" id="ARBA00022692"/>
    </source>
</evidence>
<dbReference type="GO" id="GO:0015891">
    <property type="term" value="P:siderophore transport"/>
    <property type="evidence" value="ECO:0007669"/>
    <property type="project" value="InterPro"/>
</dbReference>
<comment type="similarity">
    <text evidence="2 14 16">Belongs to the TonB-dependent receptor family.</text>
</comment>
<dbReference type="InterPro" id="IPR039426">
    <property type="entry name" value="TonB-dep_rcpt-like"/>
</dbReference>
<dbReference type="InterPro" id="IPR036942">
    <property type="entry name" value="Beta-barrel_TonB_sf"/>
</dbReference>
<evidence type="ECO:0000256" key="3">
    <source>
        <dbReference type="ARBA" id="ARBA00022448"/>
    </source>
</evidence>
<keyword evidence="13 14" id="KW-0998">Cell outer membrane</keyword>
<feature type="domain" description="TonB-dependent receptor-like beta-barrel" evidence="18">
    <location>
        <begin position="255"/>
        <end position="670"/>
    </location>
</feature>
<keyword evidence="12 20" id="KW-0675">Receptor</keyword>
<evidence type="ECO:0000313" key="20">
    <source>
        <dbReference type="EMBL" id="SIT10927.1"/>
    </source>
</evidence>
<dbReference type="NCBIfam" id="TIGR01783">
    <property type="entry name" value="TonB-siderophor"/>
    <property type="match status" value="1"/>
</dbReference>
<dbReference type="InterPro" id="IPR037066">
    <property type="entry name" value="Plug_dom_sf"/>
</dbReference>
<keyword evidence="21" id="KW-1185">Reference proteome</keyword>
<keyword evidence="6 14" id="KW-0812">Transmembrane</keyword>
<dbReference type="STRING" id="484498.SAMN05421686_11030"/>
<feature type="signal peptide" evidence="17">
    <location>
        <begin position="1"/>
        <end position="23"/>
    </location>
</feature>
<evidence type="ECO:0000256" key="12">
    <source>
        <dbReference type="ARBA" id="ARBA00023170"/>
    </source>
</evidence>
<dbReference type="GO" id="GO:0009279">
    <property type="term" value="C:cell outer membrane"/>
    <property type="evidence" value="ECO:0007669"/>
    <property type="project" value="UniProtKB-SubCell"/>
</dbReference>
<dbReference type="CDD" id="cd01347">
    <property type="entry name" value="ligand_gated_channel"/>
    <property type="match status" value="1"/>
</dbReference>
<dbReference type="PANTHER" id="PTHR32552:SF74">
    <property type="entry name" value="HYDROXAMATE SIDEROPHORE RECEPTOR FHUE"/>
    <property type="match status" value="1"/>
</dbReference>
<dbReference type="EMBL" id="FTOH01000010">
    <property type="protein sequence ID" value="SIT10927.1"/>
    <property type="molecule type" value="Genomic_DNA"/>
</dbReference>
<feature type="domain" description="TonB-dependent receptor plug" evidence="19">
    <location>
        <begin position="58"/>
        <end position="158"/>
    </location>
</feature>
<dbReference type="GO" id="GO:0038023">
    <property type="term" value="F:signaling receptor activity"/>
    <property type="evidence" value="ECO:0007669"/>
    <property type="project" value="InterPro"/>
</dbReference>
<comment type="subcellular location">
    <subcellularLocation>
        <location evidence="1 14">Cell outer membrane</location>
        <topology evidence="1 14">Multi-pass membrane protein</topology>
    </subcellularLocation>
</comment>
<evidence type="ECO:0000256" key="5">
    <source>
        <dbReference type="ARBA" id="ARBA00022496"/>
    </source>
</evidence>
<keyword evidence="8" id="KW-0408">Iron</keyword>
<dbReference type="GO" id="GO:0015344">
    <property type="term" value="F:siderophore uptake transmembrane transporter activity"/>
    <property type="evidence" value="ECO:0007669"/>
    <property type="project" value="TreeGrafter"/>
</dbReference>
<evidence type="ECO:0000256" key="13">
    <source>
        <dbReference type="ARBA" id="ARBA00023237"/>
    </source>
</evidence>
<evidence type="ECO:0000256" key="17">
    <source>
        <dbReference type="SAM" id="SignalP"/>
    </source>
</evidence>
<feature type="chain" id="PRO_5012297810" evidence="17">
    <location>
        <begin position="24"/>
        <end position="699"/>
    </location>
</feature>
<evidence type="ECO:0000256" key="7">
    <source>
        <dbReference type="ARBA" id="ARBA00022729"/>
    </source>
</evidence>
<evidence type="ECO:0000256" key="2">
    <source>
        <dbReference type="ARBA" id="ARBA00009810"/>
    </source>
</evidence>
<dbReference type="Pfam" id="PF00593">
    <property type="entry name" value="TonB_dep_Rec_b-barrel"/>
    <property type="match status" value="1"/>
</dbReference>